<dbReference type="UniPathway" id="UPA00031">
    <property type="reaction ID" value="UER00010"/>
</dbReference>
<dbReference type="GO" id="GO:0005737">
    <property type="term" value="C:cytoplasm"/>
    <property type="evidence" value="ECO:0007669"/>
    <property type="project" value="UniProtKB-SubCell"/>
</dbReference>
<feature type="active site" evidence="10 11">
    <location>
        <position position="184"/>
    </location>
</feature>
<dbReference type="HAMAP" id="MF_00278">
    <property type="entry name" value="HisH"/>
    <property type="match status" value="1"/>
</dbReference>
<evidence type="ECO:0000256" key="5">
    <source>
        <dbReference type="ARBA" id="ARBA00022962"/>
    </source>
</evidence>
<keyword evidence="3 10" id="KW-0028">Amino-acid biosynthesis</keyword>
<evidence type="ECO:0000313" key="13">
    <source>
        <dbReference type="EMBL" id="QNB47681.1"/>
    </source>
</evidence>
<evidence type="ECO:0000256" key="11">
    <source>
        <dbReference type="PIRSR" id="PIRSR000495-1"/>
    </source>
</evidence>
<dbReference type="OrthoDB" id="9807137at2"/>
<comment type="function">
    <text evidence="10">IGPS catalyzes the conversion of PRFAR and glutamine to IGP, AICAR and glutamate. The HisH subunit catalyzes the hydrolysis of glutamine to glutamate and ammonia as part of the synthesis of IGP and AICAR. The resulting ammonia molecule is channeled to the active site of HisF.</text>
</comment>
<evidence type="ECO:0000256" key="2">
    <source>
        <dbReference type="ARBA" id="ARBA00011152"/>
    </source>
</evidence>
<dbReference type="GO" id="GO:0000105">
    <property type="term" value="P:L-histidine biosynthetic process"/>
    <property type="evidence" value="ECO:0007669"/>
    <property type="project" value="UniProtKB-UniRule"/>
</dbReference>
<evidence type="ECO:0000313" key="14">
    <source>
        <dbReference type="Proteomes" id="UP000515847"/>
    </source>
</evidence>
<evidence type="ECO:0000256" key="1">
    <source>
        <dbReference type="ARBA" id="ARBA00005091"/>
    </source>
</evidence>
<keyword evidence="6 10" id="KW-0368">Histidine biosynthesis</keyword>
<comment type="subcellular location">
    <subcellularLocation>
        <location evidence="10">Cytoplasm</location>
    </subcellularLocation>
</comment>
<sequence>MKTAVIDYGLGNLASVAQGLKAAGLEPLITREHHEILEARAVVLPGVGAFPKGMENLKDLGLLPVIAEVVQRGTPFLGICLGMQLLFEEGEEYGKHQGLGFIKGKVVRFPKGLKVPHMGWNTLKIEKSHPLLSGVPDDSYVYFVHSYCGAGYNSSHVAATSFYGIEFPAIVCFNNIMGIQFHPEKSSQIGLKILKNFGELVSHVGNPGD</sequence>
<dbReference type="AlphaFoldDB" id="A0A7G6E6H7"/>
<evidence type="ECO:0000256" key="8">
    <source>
        <dbReference type="ARBA" id="ARBA00047838"/>
    </source>
</evidence>
<dbReference type="SUPFAM" id="SSF52317">
    <property type="entry name" value="Class I glutamine amidotransferase-like"/>
    <property type="match status" value="1"/>
</dbReference>
<comment type="pathway">
    <text evidence="1 10">Amino-acid biosynthesis; L-histidine biosynthesis; L-histidine from 5-phospho-alpha-D-ribose 1-diphosphate: step 5/9.</text>
</comment>
<comment type="subunit">
    <text evidence="2 10">Heterodimer of HisH and HisF.</text>
</comment>
<evidence type="ECO:0000256" key="9">
    <source>
        <dbReference type="ARBA" id="ARBA00049534"/>
    </source>
</evidence>
<dbReference type="InterPro" id="IPR017926">
    <property type="entry name" value="GATASE"/>
</dbReference>
<evidence type="ECO:0000259" key="12">
    <source>
        <dbReference type="Pfam" id="PF00117"/>
    </source>
</evidence>
<dbReference type="GO" id="GO:0000107">
    <property type="term" value="F:imidazoleglycerol-phosphate synthase activity"/>
    <property type="evidence" value="ECO:0007669"/>
    <property type="project" value="UniProtKB-UniRule"/>
</dbReference>
<gene>
    <name evidence="10 13" type="primary">hisH</name>
    <name evidence="13" type="ORF">BR63_16240</name>
</gene>
<organism evidence="13 14">
    <name type="scientific">Thermanaerosceptrum fracticalcis</name>
    <dbReference type="NCBI Taxonomy" id="1712410"/>
    <lineage>
        <taxon>Bacteria</taxon>
        <taxon>Bacillati</taxon>
        <taxon>Bacillota</taxon>
        <taxon>Clostridia</taxon>
        <taxon>Eubacteriales</taxon>
        <taxon>Peptococcaceae</taxon>
        <taxon>Thermanaerosceptrum</taxon>
    </lineage>
</organism>
<feature type="active site" description="Nucleophile" evidence="10 11">
    <location>
        <position position="80"/>
    </location>
</feature>
<evidence type="ECO:0000256" key="10">
    <source>
        <dbReference type="HAMAP-Rule" id="MF_00278"/>
    </source>
</evidence>
<keyword evidence="14" id="KW-1185">Reference proteome</keyword>
<dbReference type="RefSeq" id="WP_034424348.1">
    <property type="nucleotide sequence ID" value="NZ_CP045798.1"/>
</dbReference>
<dbReference type="PANTHER" id="PTHR42701">
    <property type="entry name" value="IMIDAZOLE GLYCEROL PHOSPHATE SYNTHASE SUBUNIT HISH"/>
    <property type="match status" value="1"/>
</dbReference>
<comment type="catalytic activity">
    <reaction evidence="9 10">
        <text>L-glutamine + H2O = L-glutamate + NH4(+)</text>
        <dbReference type="Rhea" id="RHEA:15889"/>
        <dbReference type="ChEBI" id="CHEBI:15377"/>
        <dbReference type="ChEBI" id="CHEBI:28938"/>
        <dbReference type="ChEBI" id="CHEBI:29985"/>
        <dbReference type="ChEBI" id="CHEBI:58359"/>
        <dbReference type="EC" id="3.5.1.2"/>
    </reaction>
</comment>
<keyword evidence="10" id="KW-0963">Cytoplasm</keyword>
<dbReference type="PROSITE" id="PS51273">
    <property type="entry name" value="GATASE_TYPE_1"/>
    <property type="match status" value="1"/>
</dbReference>
<dbReference type="GO" id="GO:0016829">
    <property type="term" value="F:lyase activity"/>
    <property type="evidence" value="ECO:0007669"/>
    <property type="project" value="UniProtKB-KW"/>
</dbReference>
<evidence type="ECO:0000256" key="4">
    <source>
        <dbReference type="ARBA" id="ARBA00022801"/>
    </source>
</evidence>
<dbReference type="CDD" id="cd01748">
    <property type="entry name" value="GATase1_IGP_Synthase"/>
    <property type="match status" value="1"/>
</dbReference>
<dbReference type="InterPro" id="IPR010139">
    <property type="entry name" value="Imidazole-glycPsynth_HisH"/>
</dbReference>
<protein>
    <recommendedName>
        <fullName evidence="10">Imidazole glycerol phosphate synthase subunit HisH</fullName>
        <ecNumber evidence="10">4.3.2.10</ecNumber>
    </recommendedName>
    <alternativeName>
        <fullName evidence="10">IGP synthase glutaminase subunit</fullName>
        <ecNumber evidence="10">3.5.1.2</ecNumber>
    </alternativeName>
    <alternativeName>
        <fullName evidence="10">IGP synthase subunit HisH</fullName>
    </alternativeName>
    <alternativeName>
        <fullName evidence="10">ImGP synthase subunit HisH</fullName>
        <shortName evidence="10">IGPS subunit HisH</shortName>
    </alternativeName>
</protein>
<keyword evidence="7 10" id="KW-0456">Lyase</keyword>
<dbReference type="PIRSF" id="PIRSF000495">
    <property type="entry name" value="Amidotransf_hisH"/>
    <property type="match status" value="1"/>
</dbReference>
<proteinExistence type="inferred from homology"/>
<evidence type="ECO:0000256" key="6">
    <source>
        <dbReference type="ARBA" id="ARBA00023102"/>
    </source>
</evidence>
<keyword evidence="4 10" id="KW-0378">Hydrolase</keyword>
<evidence type="ECO:0000256" key="3">
    <source>
        <dbReference type="ARBA" id="ARBA00022605"/>
    </source>
</evidence>
<dbReference type="KEGG" id="tfr:BR63_16240"/>
<dbReference type="EMBL" id="CP045798">
    <property type="protein sequence ID" value="QNB47681.1"/>
    <property type="molecule type" value="Genomic_DNA"/>
</dbReference>
<accession>A0A7G6E6H7</accession>
<dbReference type="NCBIfam" id="TIGR01855">
    <property type="entry name" value="IMP_synth_hisH"/>
    <property type="match status" value="1"/>
</dbReference>
<evidence type="ECO:0000256" key="7">
    <source>
        <dbReference type="ARBA" id="ARBA00023239"/>
    </source>
</evidence>
<dbReference type="Pfam" id="PF00117">
    <property type="entry name" value="GATase"/>
    <property type="match status" value="1"/>
</dbReference>
<feature type="active site" evidence="10 11">
    <location>
        <position position="182"/>
    </location>
</feature>
<dbReference type="EC" id="3.5.1.2" evidence="10"/>
<dbReference type="Gene3D" id="3.40.50.880">
    <property type="match status" value="1"/>
</dbReference>
<feature type="domain" description="Glutamine amidotransferase" evidence="12">
    <location>
        <begin position="5"/>
        <end position="197"/>
    </location>
</feature>
<dbReference type="InterPro" id="IPR029062">
    <property type="entry name" value="Class_I_gatase-like"/>
</dbReference>
<dbReference type="EC" id="4.3.2.10" evidence="10"/>
<dbReference type="PANTHER" id="PTHR42701:SF1">
    <property type="entry name" value="IMIDAZOLE GLYCEROL PHOSPHATE SYNTHASE SUBUNIT HISH"/>
    <property type="match status" value="1"/>
</dbReference>
<keyword evidence="5 10" id="KW-0315">Glutamine amidotransferase</keyword>
<name>A0A7G6E6H7_THEFR</name>
<dbReference type="Proteomes" id="UP000515847">
    <property type="component" value="Chromosome"/>
</dbReference>
<comment type="catalytic activity">
    <reaction evidence="8 10">
        <text>5-[(5-phospho-1-deoxy-D-ribulos-1-ylimino)methylamino]-1-(5-phospho-beta-D-ribosyl)imidazole-4-carboxamide + L-glutamine = D-erythro-1-(imidazol-4-yl)glycerol 3-phosphate + 5-amino-1-(5-phospho-beta-D-ribosyl)imidazole-4-carboxamide + L-glutamate + H(+)</text>
        <dbReference type="Rhea" id="RHEA:24793"/>
        <dbReference type="ChEBI" id="CHEBI:15378"/>
        <dbReference type="ChEBI" id="CHEBI:29985"/>
        <dbReference type="ChEBI" id="CHEBI:58278"/>
        <dbReference type="ChEBI" id="CHEBI:58359"/>
        <dbReference type="ChEBI" id="CHEBI:58475"/>
        <dbReference type="ChEBI" id="CHEBI:58525"/>
        <dbReference type="EC" id="4.3.2.10"/>
    </reaction>
</comment>
<reference evidence="13 14" key="1">
    <citation type="journal article" date="2019" name="Front. Microbiol.">
        <title>Thermoanaerosceptrum fracticalcis gen. nov. sp. nov., a Novel Fumarate-Fermenting Microorganism From a Deep Fractured Carbonate Aquifer of the US Great Basin.</title>
        <authorList>
            <person name="Hamilton-Brehm S.D."/>
            <person name="Stewart L.E."/>
            <person name="Zavarin M."/>
            <person name="Caldwell M."/>
            <person name="Lawson P.A."/>
            <person name="Onstott T.C."/>
            <person name="Grzymski J."/>
            <person name="Neveux I."/>
            <person name="Lollar B.S."/>
            <person name="Russell C.E."/>
            <person name="Moser D.P."/>
        </authorList>
    </citation>
    <scope>NUCLEOTIDE SEQUENCE [LARGE SCALE GENOMIC DNA]</scope>
    <source>
        <strain evidence="13 14">DRI-13</strain>
    </source>
</reference>
<dbReference type="GO" id="GO:0004359">
    <property type="term" value="F:glutaminase activity"/>
    <property type="evidence" value="ECO:0007669"/>
    <property type="project" value="UniProtKB-EC"/>
</dbReference>